<feature type="compositionally biased region" description="Basic and acidic residues" evidence="8">
    <location>
        <begin position="29"/>
        <end position="41"/>
    </location>
</feature>
<feature type="compositionally biased region" description="Acidic residues" evidence="8">
    <location>
        <begin position="42"/>
        <end position="54"/>
    </location>
</feature>
<dbReference type="GO" id="GO:0008270">
    <property type="term" value="F:zinc ion binding"/>
    <property type="evidence" value="ECO:0007669"/>
    <property type="project" value="UniProtKB-KW"/>
</dbReference>
<name>A0A1A8K1P0_NOTKU</name>
<dbReference type="InterPro" id="IPR013087">
    <property type="entry name" value="Znf_C2H2_type"/>
</dbReference>
<keyword evidence="6" id="KW-0539">Nucleus</keyword>
<dbReference type="GO" id="GO:0000978">
    <property type="term" value="F:RNA polymerase II cis-regulatory region sequence-specific DNA binding"/>
    <property type="evidence" value="ECO:0007669"/>
    <property type="project" value="TreeGrafter"/>
</dbReference>
<dbReference type="PROSITE" id="PS00028">
    <property type="entry name" value="ZINC_FINGER_C2H2_1"/>
    <property type="match status" value="3"/>
</dbReference>
<comment type="subcellular location">
    <subcellularLocation>
        <location evidence="1">Nucleus</location>
    </subcellularLocation>
</comment>
<evidence type="ECO:0000256" key="5">
    <source>
        <dbReference type="ARBA" id="ARBA00022833"/>
    </source>
</evidence>
<proteinExistence type="predicted"/>
<dbReference type="GO" id="GO:0005634">
    <property type="term" value="C:nucleus"/>
    <property type="evidence" value="ECO:0007669"/>
    <property type="project" value="UniProtKB-SubCell"/>
</dbReference>
<evidence type="ECO:0000256" key="3">
    <source>
        <dbReference type="ARBA" id="ARBA00022737"/>
    </source>
</evidence>
<dbReference type="AlphaFoldDB" id="A0A1A8K1P0"/>
<keyword evidence="3" id="KW-0677">Repeat</keyword>
<reference evidence="10" key="1">
    <citation type="submission" date="2016-05" db="EMBL/GenBank/DDBJ databases">
        <authorList>
            <person name="Lavstsen T."/>
            <person name="Jespersen J.S."/>
        </authorList>
    </citation>
    <scope>NUCLEOTIDE SEQUENCE</scope>
    <source>
        <tissue evidence="10">Brain</tissue>
    </source>
</reference>
<evidence type="ECO:0000256" key="1">
    <source>
        <dbReference type="ARBA" id="ARBA00004123"/>
    </source>
</evidence>
<accession>A0A1A8K1P0</accession>
<dbReference type="SUPFAM" id="SSF57667">
    <property type="entry name" value="beta-beta-alpha zinc fingers"/>
    <property type="match status" value="2"/>
</dbReference>
<dbReference type="InterPro" id="IPR036236">
    <property type="entry name" value="Znf_C2H2_sf"/>
</dbReference>
<dbReference type="Gene3D" id="3.30.160.60">
    <property type="entry name" value="Classic Zinc Finger"/>
    <property type="match status" value="2"/>
</dbReference>
<dbReference type="GO" id="GO:0000981">
    <property type="term" value="F:DNA-binding transcription factor activity, RNA polymerase II-specific"/>
    <property type="evidence" value="ECO:0007669"/>
    <property type="project" value="TreeGrafter"/>
</dbReference>
<feature type="domain" description="C2H2-type" evidence="9">
    <location>
        <begin position="233"/>
        <end position="260"/>
    </location>
</feature>
<dbReference type="FunFam" id="3.30.160.60:FF:000839">
    <property type="entry name" value="Zinc finger protein 691"/>
    <property type="match status" value="1"/>
</dbReference>
<feature type="non-terminal residue" evidence="10">
    <location>
        <position position="290"/>
    </location>
</feature>
<evidence type="ECO:0000256" key="6">
    <source>
        <dbReference type="ARBA" id="ARBA00023242"/>
    </source>
</evidence>
<feature type="domain" description="C2H2-type" evidence="9">
    <location>
        <begin position="261"/>
        <end position="288"/>
    </location>
</feature>
<feature type="domain" description="C2H2-type" evidence="9">
    <location>
        <begin position="180"/>
        <end position="207"/>
    </location>
</feature>
<protein>
    <recommendedName>
        <fullName evidence="9">C2H2-type domain-containing protein</fullName>
    </recommendedName>
</protein>
<evidence type="ECO:0000313" key="10">
    <source>
        <dbReference type="EMBL" id="SBR26243.1"/>
    </source>
</evidence>
<gene>
    <name evidence="10" type="primary">Nfu_g_1_013479</name>
</gene>
<keyword evidence="5" id="KW-0862">Zinc</keyword>
<feature type="compositionally biased region" description="Basic and acidic residues" evidence="8">
    <location>
        <begin position="155"/>
        <end position="168"/>
    </location>
</feature>
<dbReference type="PROSITE" id="PS50157">
    <property type="entry name" value="ZINC_FINGER_C2H2_2"/>
    <property type="match status" value="3"/>
</dbReference>
<evidence type="ECO:0000256" key="8">
    <source>
        <dbReference type="SAM" id="MobiDB-lite"/>
    </source>
</evidence>
<evidence type="ECO:0000259" key="9">
    <source>
        <dbReference type="PROSITE" id="PS50157"/>
    </source>
</evidence>
<evidence type="ECO:0000256" key="2">
    <source>
        <dbReference type="ARBA" id="ARBA00022723"/>
    </source>
</evidence>
<dbReference type="PANTHER" id="PTHR23226">
    <property type="entry name" value="ZINC FINGER AND SCAN DOMAIN-CONTAINING"/>
    <property type="match status" value="1"/>
</dbReference>
<feature type="region of interest" description="Disordered" evidence="8">
    <location>
        <begin position="1"/>
        <end position="170"/>
    </location>
</feature>
<keyword evidence="2" id="KW-0479">Metal-binding</keyword>
<keyword evidence="4 7" id="KW-0863">Zinc-finger</keyword>
<feature type="compositionally biased region" description="Acidic residues" evidence="8">
    <location>
        <begin position="119"/>
        <end position="134"/>
    </location>
</feature>
<dbReference type="EMBL" id="HAED01015919">
    <property type="protein sequence ID" value="SBR02364.1"/>
    <property type="molecule type" value="Transcribed_RNA"/>
</dbReference>
<evidence type="ECO:0000256" key="7">
    <source>
        <dbReference type="PROSITE-ProRule" id="PRU00042"/>
    </source>
</evidence>
<dbReference type="SMART" id="SM00355">
    <property type="entry name" value="ZnF_C2H2"/>
    <property type="match status" value="3"/>
</dbReference>
<dbReference type="PANTHER" id="PTHR23226:SF416">
    <property type="entry name" value="FI01424P"/>
    <property type="match status" value="1"/>
</dbReference>
<feature type="compositionally biased region" description="Polar residues" evidence="8">
    <location>
        <begin position="61"/>
        <end position="71"/>
    </location>
</feature>
<dbReference type="FunFam" id="3.30.160.60:FF:000744">
    <property type="entry name" value="zinc finger E-box-binding homeobox 1"/>
    <property type="match status" value="1"/>
</dbReference>
<reference evidence="10" key="2">
    <citation type="submission" date="2016-06" db="EMBL/GenBank/DDBJ databases">
        <title>The genome of a short-lived fish provides insights into sex chromosome evolution and the genetic control of aging.</title>
        <authorList>
            <person name="Reichwald K."/>
            <person name="Felder M."/>
            <person name="Petzold A."/>
            <person name="Koch P."/>
            <person name="Groth M."/>
            <person name="Platzer M."/>
        </authorList>
    </citation>
    <scope>NUCLEOTIDE SEQUENCE</scope>
    <source>
        <tissue evidence="10">Brain</tissue>
    </source>
</reference>
<dbReference type="EMBL" id="HAEE01006223">
    <property type="protein sequence ID" value="SBR26243.1"/>
    <property type="molecule type" value="Transcribed_RNA"/>
</dbReference>
<organism evidence="10">
    <name type="scientific">Nothobranchius kuhntae</name>
    <name type="common">Beira killifish</name>
    <dbReference type="NCBI Taxonomy" id="321403"/>
    <lineage>
        <taxon>Eukaryota</taxon>
        <taxon>Metazoa</taxon>
        <taxon>Chordata</taxon>
        <taxon>Craniata</taxon>
        <taxon>Vertebrata</taxon>
        <taxon>Euteleostomi</taxon>
        <taxon>Actinopterygii</taxon>
        <taxon>Neopterygii</taxon>
        <taxon>Teleostei</taxon>
        <taxon>Neoteleostei</taxon>
        <taxon>Acanthomorphata</taxon>
        <taxon>Ovalentaria</taxon>
        <taxon>Atherinomorphae</taxon>
        <taxon>Cyprinodontiformes</taxon>
        <taxon>Nothobranchiidae</taxon>
        <taxon>Nothobranchius</taxon>
    </lineage>
</organism>
<sequence length="290" mass="32747">MSDKTEASGAVFSPNDPPHRPDVQQMQLIKEEAPKDCKPDVNEQDPEPLNVEEEGEHRNWNRVTKSLSEVSLKSDEEEDKPLFSQLYRDQVEGRDFSTSSSADQMTAEVGGAETTSDPNTDEDDSTASETEVSEDDRAGDSPDFQLNYFPNSTSKHKDCDNDWKKSRAPESGGKVVHKYFNCSECNKQFLHDRTLQKHMTRHVRKGLSSCVFITKECVMKKSCRKIQTGHKSFSCADCGKIFTKKANLNKHVKIHSGEKPFSCHVCGSRFNRKTNLNTHMIIHTGEKPFA</sequence>
<dbReference type="Pfam" id="PF00096">
    <property type="entry name" value="zf-C2H2"/>
    <property type="match status" value="2"/>
</dbReference>
<evidence type="ECO:0000256" key="4">
    <source>
        <dbReference type="ARBA" id="ARBA00022771"/>
    </source>
</evidence>